<evidence type="ECO:0000256" key="6">
    <source>
        <dbReference type="ARBA" id="ARBA00023136"/>
    </source>
</evidence>
<evidence type="ECO:0000256" key="7">
    <source>
        <dbReference type="RuleBase" id="RU000477"/>
    </source>
</evidence>
<dbReference type="InterPro" id="IPR050363">
    <property type="entry name" value="MIP/Aquaporin"/>
</dbReference>
<dbReference type="PRINTS" id="PR00783">
    <property type="entry name" value="MINTRINSICP"/>
</dbReference>
<evidence type="ECO:0000256" key="1">
    <source>
        <dbReference type="ARBA" id="ARBA00004141"/>
    </source>
</evidence>
<protein>
    <submittedName>
        <fullName evidence="9">Glycerol uptake facilitator GlpF</fullName>
    </submittedName>
</protein>
<evidence type="ECO:0000256" key="3">
    <source>
        <dbReference type="ARBA" id="ARBA00022448"/>
    </source>
</evidence>
<dbReference type="Pfam" id="PF00230">
    <property type="entry name" value="MIP"/>
    <property type="match status" value="1"/>
</dbReference>
<dbReference type="AlphaFoldDB" id="A0A379WT74"/>
<dbReference type="GO" id="GO:0005886">
    <property type="term" value="C:plasma membrane"/>
    <property type="evidence" value="ECO:0007669"/>
    <property type="project" value="TreeGrafter"/>
</dbReference>
<keyword evidence="4 7" id="KW-0812">Transmembrane</keyword>
<dbReference type="PANTHER" id="PTHR43829">
    <property type="entry name" value="AQUAPORIN OR AQUAGLYCEROPORIN RELATED"/>
    <property type="match status" value="1"/>
</dbReference>
<sequence>MNDSLKAQCGAEFLGTGLFLFFGIGCLSALKVAGASLGLWEICIIWGLGISLAVYLTAGISGGHLNPAVTIALWLFACFPNRKYCLILLPSLLVLLAALCWRMCFIVAFLLNLRLRIIWCAVASKVCN</sequence>
<evidence type="ECO:0000256" key="5">
    <source>
        <dbReference type="ARBA" id="ARBA00022989"/>
    </source>
</evidence>
<evidence type="ECO:0000313" key="9">
    <source>
        <dbReference type="EMBL" id="SUH36596.1"/>
    </source>
</evidence>
<dbReference type="PROSITE" id="PS51257">
    <property type="entry name" value="PROKAR_LIPOPROTEIN"/>
    <property type="match status" value="1"/>
</dbReference>
<keyword evidence="6 8" id="KW-0472">Membrane</keyword>
<feature type="transmembrane region" description="Helical" evidence="8">
    <location>
        <begin position="65"/>
        <end position="82"/>
    </location>
</feature>
<accession>A0A379WT74</accession>
<dbReference type="EMBL" id="UGXT01000002">
    <property type="protein sequence ID" value="SUH36596.1"/>
    <property type="molecule type" value="Genomic_DNA"/>
</dbReference>
<proteinExistence type="inferred from homology"/>
<reference evidence="9 10" key="1">
    <citation type="submission" date="2018-06" db="EMBL/GenBank/DDBJ databases">
        <authorList>
            <consortium name="Pathogen Informatics"/>
            <person name="Doyle S."/>
        </authorList>
    </citation>
    <scope>NUCLEOTIDE SEQUENCE [LARGE SCALE GENOMIC DNA]</scope>
    <source>
        <strain evidence="9 10">NCTC8261</strain>
    </source>
</reference>
<dbReference type="GO" id="GO:0015254">
    <property type="term" value="F:glycerol channel activity"/>
    <property type="evidence" value="ECO:0007669"/>
    <property type="project" value="TreeGrafter"/>
</dbReference>
<dbReference type="Gene3D" id="1.20.1080.10">
    <property type="entry name" value="Glycerol uptake facilitator protein"/>
    <property type="match status" value="1"/>
</dbReference>
<keyword evidence="3 7" id="KW-0813">Transport</keyword>
<evidence type="ECO:0000256" key="2">
    <source>
        <dbReference type="ARBA" id="ARBA00006175"/>
    </source>
</evidence>
<feature type="transmembrane region" description="Helical" evidence="8">
    <location>
        <begin position="12"/>
        <end position="33"/>
    </location>
</feature>
<name>A0A379WT74_SALET</name>
<evidence type="ECO:0000256" key="8">
    <source>
        <dbReference type="SAM" id="Phobius"/>
    </source>
</evidence>
<feature type="transmembrane region" description="Helical" evidence="8">
    <location>
        <begin position="88"/>
        <end position="111"/>
    </location>
</feature>
<dbReference type="SUPFAM" id="SSF81338">
    <property type="entry name" value="Aquaporin-like"/>
    <property type="match status" value="1"/>
</dbReference>
<comment type="similarity">
    <text evidence="2 7">Belongs to the MIP/aquaporin (TC 1.A.8) family.</text>
</comment>
<dbReference type="InterPro" id="IPR022357">
    <property type="entry name" value="MIP_CS"/>
</dbReference>
<evidence type="ECO:0000256" key="4">
    <source>
        <dbReference type="ARBA" id="ARBA00022692"/>
    </source>
</evidence>
<comment type="subcellular location">
    <subcellularLocation>
        <location evidence="1">Membrane</location>
        <topology evidence="1">Multi-pass membrane protein</topology>
    </subcellularLocation>
</comment>
<dbReference type="PANTHER" id="PTHR43829:SF9">
    <property type="entry name" value="AQUAPORIN-9"/>
    <property type="match status" value="1"/>
</dbReference>
<dbReference type="Proteomes" id="UP000254712">
    <property type="component" value="Unassembled WGS sequence"/>
</dbReference>
<evidence type="ECO:0000313" key="10">
    <source>
        <dbReference type="Proteomes" id="UP000254712"/>
    </source>
</evidence>
<dbReference type="InterPro" id="IPR023271">
    <property type="entry name" value="Aquaporin-like"/>
</dbReference>
<organism evidence="9 10">
    <name type="scientific">Salmonella enterica I</name>
    <dbReference type="NCBI Taxonomy" id="59201"/>
    <lineage>
        <taxon>Bacteria</taxon>
        <taxon>Pseudomonadati</taxon>
        <taxon>Pseudomonadota</taxon>
        <taxon>Gammaproteobacteria</taxon>
        <taxon>Enterobacterales</taxon>
        <taxon>Enterobacteriaceae</taxon>
        <taxon>Salmonella</taxon>
    </lineage>
</organism>
<gene>
    <name evidence="9" type="primary">glpF_1</name>
    <name evidence="9" type="ORF">NCTC8261_02855</name>
</gene>
<dbReference type="InterPro" id="IPR000425">
    <property type="entry name" value="MIP"/>
</dbReference>
<keyword evidence="5 8" id="KW-1133">Transmembrane helix</keyword>
<dbReference type="PROSITE" id="PS00221">
    <property type="entry name" value="MIP"/>
    <property type="match status" value="1"/>
</dbReference>